<accession>A0A318ZBN4</accession>
<keyword evidence="1" id="KW-0472">Membrane</keyword>
<keyword evidence="1" id="KW-1133">Transmembrane helix</keyword>
<dbReference type="Proteomes" id="UP000248349">
    <property type="component" value="Unassembled WGS sequence"/>
</dbReference>
<dbReference type="GeneID" id="37071785"/>
<protein>
    <submittedName>
        <fullName evidence="2">Uncharacterized protein</fullName>
    </submittedName>
</protein>
<evidence type="ECO:0000256" key="1">
    <source>
        <dbReference type="SAM" id="Phobius"/>
    </source>
</evidence>
<keyword evidence="1" id="KW-0812">Transmembrane</keyword>
<organism evidence="2 3">
    <name type="scientific">Aspergillus saccharolyticus JOP 1030-1</name>
    <dbReference type="NCBI Taxonomy" id="1450539"/>
    <lineage>
        <taxon>Eukaryota</taxon>
        <taxon>Fungi</taxon>
        <taxon>Dikarya</taxon>
        <taxon>Ascomycota</taxon>
        <taxon>Pezizomycotina</taxon>
        <taxon>Eurotiomycetes</taxon>
        <taxon>Eurotiomycetidae</taxon>
        <taxon>Eurotiales</taxon>
        <taxon>Aspergillaceae</taxon>
        <taxon>Aspergillus</taxon>
        <taxon>Aspergillus subgen. Circumdati</taxon>
    </lineage>
</organism>
<dbReference type="AlphaFoldDB" id="A0A318ZBN4"/>
<dbReference type="EMBL" id="KZ821255">
    <property type="protein sequence ID" value="PYH42113.1"/>
    <property type="molecule type" value="Genomic_DNA"/>
</dbReference>
<name>A0A318ZBN4_9EURO</name>
<evidence type="ECO:0000313" key="3">
    <source>
        <dbReference type="Proteomes" id="UP000248349"/>
    </source>
</evidence>
<reference evidence="2 3" key="1">
    <citation type="submission" date="2016-12" db="EMBL/GenBank/DDBJ databases">
        <title>The genomes of Aspergillus section Nigri reveals drivers in fungal speciation.</title>
        <authorList>
            <consortium name="DOE Joint Genome Institute"/>
            <person name="Vesth T.C."/>
            <person name="Nybo J."/>
            <person name="Theobald S."/>
            <person name="Brandl J."/>
            <person name="Frisvad J.C."/>
            <person name="Nielsen K.F."/>
            <person name="Lyhne E.K."/>
            <person name="Kogle M.E."/>
            <person name="Kuo A."/>
            <person name="Riley R."/>
            <person name="Clum A."/>
            <person name="Nolan M."/>
            <person name="Lipzen A."/>
            <person name="Salamov A."/>
            <person name="Henrissat B."/>
            <person name="Wiebenga A."/>
            <person name="De Vries R.P."/>
            <person name="Grigoriev I.V."/>
            <person name="Mortensen U.H."/>
            <person name="Andersen M.R."/>
            <person name="Baker S.E."/>
        </authorList>
    </citation>
    <scope>NUCLEOTIDE SEQUENCE [LARGE SCALE GENOMIC DNA]</scope>
    <source>
        <strain evidence="2 3">JOP 1030-1</strain>
    </source>
</reference>
<proteinExistence type="predicted"/>
<evidence type="ECO:0000313" key="2">
    <source>
        <dbReference type="EMBL" id="PYH42113.1"/>
    </source>
</evidence>
<feature type="transmembrane region" description="Helical" evidence="1">
    <location>
        <begin position="27"/>
        <end position="50"/>
    </location>
</feature>
<gene>
    <name evidence="2" type="ORF">BP01DRAFT_141794</name>
</gene>
<dbReference type="RefSeq" id="XP_025428095.1">
    <property type="nucleotide sequence ID" value="XM_025570557.1"/>
</dbReference>
<sequence length="83" mass="9300">MVRAQLGSAWVRLRCLRKNSRLSGYRASLISTVPHISSLPLLPLLLFFLLTRDNLHSSDTVLKQATLSTWADRICLVHSSLAI</sequence>
<keyword evidence="3" id="KW-1185">Reference proteome</keyword>